<dbReference type="SUPFAM" id="SSF46689">
    <property type="entry name" value="Homeodomain-like"/>
    <property type="match status" value="1"/>
</dbReference>
<dbReference type="InterPro" id="IPR011051">
    <property type="entry name" value="RmlC_Cupin_sf"/>
</dbReference>
<name>A0ABT3CAR9_9MYCO</name>
<organism evidence="5 6">
    <name type="scientific">Mycolicibacterium komossense</name>
    <dbReference type="NCBI Taxonomy" id="1779"/>
    <lineage>
        <taxon>Bacteria</taxon>
        <taxon>Bacillati</taxon>
        <taxon>Actinomycetota</taxon>
        <taxon>Actinomycetes</taxon>
        <taxon>Mycobacteriales</taxon>
        <taxon>Mycobacteriaceae</taxon>
        <taxon>Mycolicibacterium</taxon>
    </lineage>
</organism>
<dbReference type="InterPro" id="IPR014710">
    <property type="entry name" value="RmlC-like_jellyroll"/>
</dbReference>
<dbReference type="InterPro" id="IPR018060">
    <property type="entry name" value="HTH_AraC"/>
</dbReference>
<keyword evidence="2" id="KW-0804">Transcription</keyword>
<dbReference type="Gene3D" id="2.60.120.10">
    <property type="entry name" value="Jelly Rolls"/>
    <property type="match status" value="1"/>
</dbReference>
<keyword evidence="1" id="KW-0805">Transcription regulation</keyword>
<gene>
    <name evidence="5" type="ORF">H7J73_11055</name>
</gene>
<dbReference type="CDD" id="cd06124">
    <property type="entry name" value="cupin_NimR-like_N"/>
    <property type="match status" value="1"/>
</dbReference>
<dbReference type="Gene3D" id="1.10.10.60">
    <property type="entry name" value="Homeodomain-like"/>
    <property type="match status" value="1"/>
</dbReference>
<dbReference type="PROSITE" id="PS01124">
    <property type="entry name" value="HTH_ARAC_FAMILY_2"/>
    <property type="match status" value="1"/>
</dbReference>
<dbReference type="PANTHER" id="PTHR11019">
    <property type="entry name" value="HTH-TYPE TRANSCRIPTIONAL REGULATOR NIMR"/>
    <property type="match status" value="1"/>
</dbReference>
<reference evidence="5 6" key="1">
    <citation type="journal article" date="2022" name="BMC Genomics">
        <title>Comparative genome analysis of mycobacteria focusing on tRNA and non-coding RNA.</title>
        <authorList>
            <person name="Behra P.R.K."/>
            <person name="Pettersson B.M.F."/>
            <person name="Ramesh M."/>
            <person name="Das S."/>
            <person name="Dasgupta S."/>
            <person name="Kirsebom L.A."/>
        </authorList>
    </citation>
    <scope>NUCLEOTIDE SEQUENCE [LARGE SCALE GENOMIC DNA]</scope>
    <source>
        <strain evidence="5 6">DSM 44078</strain>
    </source>
</reference>
<dbReference type="Pfam" id="PF12833">
    <property type="entry name" value="HTH_18"/>
    <property type="match status" value="1"/>
</dbReference>
<dbReference type="SUPFAM" id="SSF51182">
    <property type="entry name" value="RmlC-like cupins"/>
    <property type="match status" value="1"/>
</dbReference>
<comment type="caution">
    <text evidence="5">The sequence shown here is derived from an EMBL/GenBank/DDBJ whole genome shotgun (WGS) entry which is preliminary data.</text>
</comment>
<dbReference type="Proteomes" id="UP001526201">
    <property type="component" value="Unassembled WGS sequence"/>
</dbReference>
<feature type="region of interest" description="Disordered" evidence="3">
    <location>
        <begin position="1"/>
        <end position="25"/>
    </location>
</feature>
<dbReference type="EMBL" id="JACKTY010000028">
    <property type="protein sequence ID" value="MCV7226569.1"/>
    <property type="molecule type" value="Genomic_DNA"/>
</dbReference>
<dbReference type="SMART" id="SM00342">
    <property type="entry name" value="HTH_ARAC"/>
    <property type="match status" value="1"/>
</dbReference>
<evidence type="ECO:0000313" key="5">
    <source>
        <dbReference type="EMBL" id="MCV7226569.1"/>
    </source>
</evidence>
<evidence type="ECO:0000259" key="4">
    <source>
        <dbReference type="PROSITE" id="PS01124"/>
    </source>
</evidence>
<evidence type="ECO:0000256" key="2">
    <source>
        <dbReference type="ARBA" id="ARBA00023163"/>
    </source>
</evidence>
<feature type="domain" description="HTH araC/xylS-type" evidence="4">
    <location>
        <begin position="158"/>
        <end position="255"/>
    </location>
</feature>
<evidence type="ECO:0000256" key="1">
    <source>
        <dbReference type="ARBA" id="ARBA00023015"/>
    </source>
</evidence>
<proteinExistence type="predicted"/>
<evidence type="ECO:0000313" key="6">
    <source>
        <dbReference type="Proteomes" id="UP001526201"/>
    </source>
</evidence>
<keyword evidence="6" id="KW-1185">Reference proteome</keyword>
<sequence length="259" mass="28616">MPQTRQHSEMPAPRPLRAPHGAGRLTSGQRIDRHIHAEGQLVYAASGAVATTTERGTWIALTNRVTWTPPGFEHAHRFYGRTDIRLIGIPDEFSHSLPPLPSAFAVTPLLREALLALTDRRDIRPDIYARLCSLVIDELAETAEQSLHLPEPHDDRLRAVTDLLHADPARSTTLSELGRTAGASERTLSRLFHTEFGMSFHRWRTTLRIHHALAHLAAGQSVTDTAIVCGWSNPSGFIEAFTSLVGQTPGRYQAAVALR</sequence>
<accession>A0ABT3CAR9</accession>
<evidence type="ECO:0000256" key="3">
    <source>
        <dbReference type="SAM" id="MobiDB-lite"/>
    </source>
</evidence>
<dbReference type="InterPro" id="IPR009057">
    <property type="entry name" value="Homeodomain-like_sf"/>
</dbReference>
<dbReference type="PANTHER" id="PTHR11019:SF199">
    <property type="entry name" value="HTH-TYPE TRANSCRIPTIONAL REGULATOR NIMR"/>
    <property type="match status" value="1"/>
</dbReference>
<protein>
    <submittedName>
        <fullName evidence="5">Helix-turn-helix transcriptional regulator</fullName>
    </submittedName>
</protein>